<dbReference type="Proteomes" id="UP000279275">
    <property type="component" value="Unassembled WGS sequence"/>
</dbReference>
<reference evidence="1 2" key="1">
    <citation type="submission" date="2018-10" db="EMBL/GenBank/DDBJ databases">
        <title>Isolation from cow dung.</title>
        <authorList>
            <person name="Ling L."/>
        </authorList>
    </citation>
    <scope>NUCLEOTIDE SEQUENCE [LARGE SCALE GENOMIC DNA]</scope>
    <source>
        <strain evidence="1 2">NEAU-LL90</strain>
    </source>
</reference>
<comment type="caution">
    <text evidence="1">The sequence shown here is derived from an EMBL/GenBank/DDBJ whole genome shotgun (WGS) entry which is preliminary data.</text>
</comment>
<name>A0A3M2LKN9_9NOCA</name>
<dbReference type="OrthoDB" id="4554518at2"/>
<sequence>MTRALRLIPLAGWAFLLAGLVRPYRSRVLQLIFWVDVVLSVGAHAAQIPAALRVAEPLGHSRRRVVVSTMIYGATWWRPLRGQL</sequence>
<protein>
    <submittedName>
        <fullName evidence="1">Uncharacterized protein</fullName>
    </submittedName>
</protein>
<evidence type="ECO:0000313" key="2">
    <source>
        <dbReference type="Proteomes" id="UP000279275"/>
    </source>
</evidence>
<gene>
    <name evidence="1" type="ORF">EBN03_03445</name>
</gene>
<organism evidence="1 2">
    <name type="scientific">Nocardia stercoris</name>
    <dbReference type="NCBI Taxonomy" id="2483361"/>
    <lineage>
        <taxon>Bacteria</taxon>
        <taxon>Bacillati</taxon>
        <taxon>Actinomycetota</taxon>
        <taxon>Actinomycetes</taxon>
        <taxon>Mycobacteriales</taxon>
        <taxon>Nocardiaceae</taxon>
        <taxon>Nocardia</taxon>
    </lineage>
</organism>
<proteinExistence type="predicted"/>
<evidence type="ECO:0000313" key="1">
    <source>
        <dbReference type="EMBL" id="RMI35348.1"/>
    </source>
</evidence>
<dbReference type="EMBL" id="RFFH01000001">
    <property type="protein sequence ID" value="RMI35348.1"/>
    <property type="molecule type" value="Genomic_DNA"/>
</dbReference>
<dbReference type="RefSeq" id="WP_122186322.1">
    <property type="nucleotide sequence ID" value="NZ_RFFH01000001.1"/>
</dbReference>
<accession>A0A3M2LKN9</accession>
<keyword evidence="2" id="KW-1185">Reference proteome</keyword>
<dbReference type="AlphaFoldDB" id="A0A3M2LKN9"/>